<name>A0ABD1HUQ4_SALDI</name>
<sequence length="194" mass="20999">MWPHSIASAYYQHFNGGRRRGVELVHSSLHGDSRQFFRFLPPARTSEKSATSRSSPSIHTVRYRHYRGVNVPPVLSPGSAAASGDSPSRQLHRGTTAAGHLLTAELVSLAHGSCPIRRCCFSEPFTLLLVVQLPLCCDELELALGQPLSGSFPSPTKGIGAALGRAARSVRTLRGRGTWLLEGGDKSRLALFWG</sequence>
<evidence type="ECO:0000313" key="1">
    <source>
        <dbReference type="EMBL" id="KAL1559263.1"/>
    </source>
</evidence>
<accession>A0ABD1HUQ4</accession>
<comment type="caution">
    <text evidence="1">The sequence shown here is derived from an EMBL/GenBank/DDBJ whole genome shotgun (WGS) entry which is preliminary data.</text>
</comment>
<dbReference type="Proteomes" id="UP001567538">
    <property type="component" value="Unassembled WGS sequence"/>
</dbReference>
<gene>
    <name evidence="1" type="ORF">AAHA92_09624</name>
</gene>
<organism evidence="1 2">
    <name type="scientific">Salvia divinorum</name>
    <name type="common">Maria pastora</name>
    <name type="synonym">Diviner's sage</name>
    <dbReference type="NCBI Taxonomy" id="28513"/>
    <lineage>
        <taxon>Eukaryota</taxon>
        <taxon>Viridiplantae</taxon>
        <taxon>Streptophyta</taxon>
        <taxon>Embryophyta</taxon>
        <taxon>Tracheophyta</taxon>
        <taxon>Spermatophyta</taxon>
        <taxon>Magnoliopsida</taxon>
        <taxon>eudicotyledons</taxon>
        <taxon>Gunneridae</taxon>
        <taxon>Pentapetalae</taxon>
        <taxon>asterids</taxon>
        <taxon>lamiids</taxon>
        <taxon>Lamiales</taxon>
        <taxon>Lamiaceae</taxon>
        <taxon>Nepetoideae</taxon>
        <taxon>Mentheae</taxon>
        <taxon>Salviinae</taxon>
        <taxon>Salvia</taxon>
        <taxon>Salvia subgen. Calosphace</taxon>
    </lineage>
</organism>
<dbReference type="AlphaFoldDB" id="A0ABD1HUQ4"/>
<reference evidence="1 2" key="1">
    <citation type="submission" date="2024-06" db="EMBL/GenBank/DDBJ databases">
        <title>A chromosome level genome sequence of Diviner's sage (Salvia divinorum).</title>
        <authorList>
            <person name="Ford S.A."/>
            <person name="Ro D.-K."/>
            <person name="Ness R.W."/>
            <person name="Phillips M.A."/>
        </authorList>
    </citation>
    <scope>NUCLEOTIDE SEQUENCE [LARGE SCALE GENOMIC DNA]</scope>
    <source>
        <strain evidence="1">SAF-2024a</strain>
        <tissue evidence="1">Leaf</tissue>
    </source>
</reference>
<protein>
    <submittedName>
        <fullName evidence="1">Uncharacterized protein</fullName>
    </submittedName>
</protein>
<proteinExistence type="predicted"/>
<keyword evidence="2" id="KW-1185">Reference proteome</keyword>
<dbReference type="EMBL" id="JBEAFC010000004">
    <property type="protein sequence ID" value="KAL1559263.1"/>
    <property type="molecule type" value="Genomic_DNA"/>
</dbReference>
<evidence type="ECO:0000313" key="2">
    <source>
        <dbReference type="Proteomes" id="UP001567538"/>
    </source>
</evidence>